<dbReference type="AlphaFoldDB" id="A0A4V1J1K4"/>
<dbReference type="Proteomes" id="UP000278143">
    <property type="component" value="Unassembled WGS sequence"/>
</dbReference>
<evidence type="ECO:0000256" key="1">
    <source>
        <dbReference type="SAM" id="MobiDB-lite"/>
    </source>
</evidence>
<sequence length="593" mass="65512">MAEPLPASADPASWAVVAYPSSSSSPNHEEDDHLSTVVVAATDRSTADVLRCEKRDGEDDEACDDRRASLPDPSPLVGPPSASAGNGTARASSHDDSVELLDPEDYVLAMFIVRFDTHRGNTVAWTYPENIDLSGIEFSALPSGLHLVEDDVIYFCKNTYFGVSVFENTPLEGEEGQRERGARMAAVGLLSAKYAHLHRHVDFLQEAARFHAADEAVSRQLLTWYYENQRKRTHRSSATSMSSDPVPTIAVPRQPRLNTHHPAKMFVKFVGQCGPSIFVLWKHALLAKRILFMAAPPLAVASSYVYCTCLLASVASDCVDRDDPPQLLQPMFCVGVNDLHKLQLMDSYVAFTSEQILCEKRNTYDLLVEPRMVRKRGQVPRAVLDVSAGPSTTADPIAPNSLQRLNTADRRRFGDLARTFAGIPAQEGLWQMLERWWQQRLDAAMTGEPAGTVAAEEYDAQHEPLLASEAQEAAAAEMSSATPSLSSTAEGFEEIDANVELVGYFQSINTTLLRHIRFLLSEQESSADGYTTIAARHLEDMGLHPRDDAEFVEQLAALYYPRYGPVRVQQGKQRRAELKTHGEDANAYALVFD</sequence>
<protein>
    <recommendedName>
        <fullName evidence="4">UDENN domain-containing protein</fullName>
    </recommendedName>
</protein>
<dbReference type="PANTHER" id="PTHR28153">
    <property type="entry name" value="PROTEIN, PUTATIVE-RELATED"/>
    <property type="match status" value="1"/>
</dbReference>
<name>A0A4V1J1K4_9FUNG</name>
<dbReference type="EMBL" id="KZ989775">
    <property type="protein sequence ID" value="RKP25369.1"/>
    <property type="molecule type" value="Genomic_DNA"/>
</dbReference>
<evidence type="ECO:0000313" key="3">
    <source>
        <dbReference type="Proteomes" id="UP000278143"/>
    </source>
</evidence>
<keyword evidence="3" id="KW-1185">Reference proteome</keyword>
<dbReference type="InterPro" id="IPR018626">
    <property type="entry name" value="LCHN/Anr2"/>
</dbReference>
<dbReference type="GO" id="GO:0005811">
    <property type="term" value="C:lipid droplet"/>
    <property type="evidence" value="ECO:0007669"/>
    <property type="project" value="TreeGrafter"/>
</dbReference>
<dbReference type="PANTHER" id="PTHR28153:SF1">
    <property type="entry name" value="DUF4484 DOMAIN-CONTAINING PROTEIN"/>
    <property type="match status" value="1"/>
</dbReference>
<dbReference type="InterPro" id="IPR053056">
    <property type="entry name" value="Lipid_Metab_Assoc_Protein"/>
</dbReference>
<dbReference type="Pfam" id="PF09804">
    <property type="entry name" value="DENND11"/>
    <property type="match status" value="1"/>
</dbReference>
<proteinExistence type="predicted"/>
<organism evidence="2 3">
    <name type="scientific">Syncephalis pseudoplumigaleata</name>
    <dbReference type="NCBI Taxonomy" id="1712513"/>
    <lineage>
        <taxon>Eukaryota</taxon>
        <taxon>Fungi</taxon>
        <taxon>Fungi incertae sedis</taxon>
        <taxon>Zoopagomycota</taxon>
        <taxon>Zoopagomycotina</taxon>
        <taxon>Zoopagomycetes</taxon>
        <taxon>Zoopagales</taxon>
        <taxon>Piptocephalidaceae</taxon>
        <taxon>Syncephalis</taxon>
    </lineage>
</organism>
<reference evidence="3" key="1">
    <citation type="journal article" date="2018" name="Nat. Microbiol.">
        <title>Leveraging single-cell genomics to expand the fungal tree of life.</title>
        <authorList>
            <person name="Ahrendt S.R."/>
            <person name="Quandt C.A."/>
            <person name="Ciobanu D."/>
            <person name="Clum A."/>
            <person name="Salamov A."/>
            <person name="Andreopoulos B."/>
            <person name="Cheng J.F."/>
            <person name="Woyke T."/>
            <person name="Pelin A."/>
            <person name="Henrissat B."/>
            <person name="Reynolds N.K."/>
            <person name="Benny G.L."/>
            <person name="Smith M.E."/>
            <person name="James T.Y."/>
            <person name="Grigoriev I.V."/>
        </authorList>
    </citation>
    <scope>NUCLEOTIDE SEQUENCE [LARGE SCALE GENOMIC DNA]</scope>
    <source>
        <strain evidence="3">Benny S71-1</strain>
    </source>
</reference>
<feature type="region of interest" description="Disordered" evidence="1">
    <location>
        <begin position="18"/>
        <end position="96"/>
    </location>
</feature>
<dbReference type="OrthoDB" id="2152680at2759"/>
<accession>A0A4V1J1K4</accession>
<evidence type="ECO:0008006" key="4">
    <source>
        <dbReference type="Google" id="ProtNLM"/>
    </source>
</evidence>
<evidence type="ECO:0000313" key="2">
    <source>
        <dbReference type="EMBL" id="RKP25369.1"/>
    </source>
</evidence>
<gene>
    <name evidence="2" type="ORF">SYNPS1DRAFT_28898</name>
</gene>